<dbReference type="AlphaFoldDB" id="A0A9P8W2Y6"/>
<dbReference type="InterPro" id="IPR050984">
    <property type="entry name" value="Gfo/Idh/MocA_domain"/>
</dbReference>
<dbReference type="GO" id="GO:0047837">
    <property type="term" value="F:D-xylose 1-dehydrogenase (NADP+) activity"/>
    <property type="evidence" value="ECO:0007669"/>
    <property type="project" value="UniProtKB-EC"/>
</dbReference>
<dbReference type="GO" id="GO:0000166">
    <property type="term" value="F:nucleotide binding"/>
    <property type="evidence" value="ECO:0007669"/>
    <property type="project" value="InterPro"/>
</dbReference>
<feature type="domain" description="GFO/IDH/MocA-like oxidoreductase" evidence="7">
    <location>
        <begin position="148"/>
        <end position="275"/>
    </location>
</feature>
<dbReference type="Proteomes" id="UP000777438">
    <property type="component" value="Unassembled WGS sequence"/>
</dbReference>
<evidence type="ECO:0000256" key="4">
    <source>
        <dbReference type="ARBA" id="ARBA00042988"/>
    </source>
</evidence>
<organism evidence="8 9">
    <name type="scientific">Thelonectria olida</name>
    <dbReference type="NCBI Taxonomy" id="1576542"/>
    <lineage>
        <taxon>Eukaryota</taxon>
        <taxon>Fungi</taxon>
        <taxon>Dikarya</taxon>
        <taxon>Ascomycota</taxon>
        <taxon>Pezizomycotina</taxon>
        <taxon>Sordariomycetes</taxon>
        <taxon>Hypocreomycetidae</taxon>
        <taxon>Hypocreales</taxon>
        <taxon>Nectriaceae</taxon>
        <taxon>Thelonectria</taxon>
    </lineage>
</organism>
<name>A0A9P8W2Y6_9HYPO</name>
<dbReference type="PANTHER" id="PTHR22604:SF105">
    <property type="entry name" value="TRANS-1,2-DIHYDROBENZENE-1,2-DIOL DEHYDROGENASE"/>
    <property type="match status" value="1"/>
</dbReference>
<dbReference type="Gene3D" id="3.40.50.720">
    <property type="entry name" value="NAD(P)-binding Rossmann-like Domain"/>
    <property type="match status" value="1"/>
</dbReference>
<feature type="domain" description="Gfo/Idh/MocA-like oxidoreductase N-terminal" evidence="6">
    <location>
        <begin position="7"/>
        <end position="135"/>
    </location>
</feature>
<evidence type="ECO:0000256" key="5">
    <source>
        <dbReference type="ARBA" id="ARBA00049233"/>
    </source>
</evidence>
<evidence type="ECO:0000256" key="1">
    <source>
        <dbReference type="ARBA" id="ARBA00010928"/>
    </source>
</evidence>
<dbReference type="SUPFAM" id="SSF55347">
    <property type="entry name" value="Glyceraldehyde-3-phosphate dehydrogenase-like, C-terminal domain"/>
    <property type="match status" value="1"/>
</dbReference>
<dbReference type="OrthoDB" id="2129491at2759"/>
<sequence length="361" mass="39728">MATNPQLRWGVIGTGWIADMFIKDILAPRPNSPAKHILAAVGTSSSIEKSEKFIESHWKGEGQRPKAFGSYQEVYDYPEADIVYIATPHTLHKQNCLDAIRAGKHVLCEKPFTMNSKEAEEVVAAAKAKGVFLMEAVWTLFFPLAIELQSKIESGAIGRIWRSVVEIGLGADWDTIPQSHRLKDPALGGGALLDLGIYTITYSSLIMGRGLYGDEHPDIKVTSAMDIVNGVDETSTVILQYKTTDGQPQTAVCLPTVLANGQQDFGRIQGKEGSITLYAELGPSCPTGFRVKNSKGEEEDFRFDHPEGTFGFIYEADAVARDIFAGRAENARMPLSETLRVMRLMDQIRAQCGLVYPQDNE</sequence>
<keyword evidence="9" id="KW-1185">Reference proteome</keyword>
<evidence type="ECO:0000259" key="6">
    <source>
        <dbReference type="Pfam" id="PF01408"/>
    </source>
</evidence>
<dbReference type="InterPro" id="IPR036291">
    <property type="entry name" value="NAD(P)-bd_dom_sf"/>
</dbReference>
<evidence type="ECO:0000256" key="2">
    <source>
        <dbReference type="ARBA" id="ARBA00023002"/>
    </source>
</evidence>
<dbReference type="SUPFAM" id="SSF51735">
    <property type="entry name" value="NAD(P)-binding Rossmann-fold domains"/>
    <property type="match status" value="1"/>
</dbReference>
<evidence type="ECO:0000313" key="8">
    <source>
        <dbReference type="EMBL" id="KAH6889243.1"/>
    </source>
</evidence>
<dbReference type="Pfam" id="PF22725">
    <property type="entry name" value="GFO_IDH_MocA_C3"/>
    <property type="match status" value="1"/>
</dbReference>
<evidence type="ECO:0000256" key="3">
    <source>
        <dbReference type="ARBA" id="ARBA00038984"/>
    </source>
</evidence>
<reference evidence="8 9" key="1">
    <citation type="journal article" date="2021" name="Nat. Commun.">
        <title>Genetic determinants of endophytism in the Arabidopsis root mycobiome.</title>
        <authorList>
            <person name="Mesny F."/>
            <person name="Miyauchi S."/>
            <person name="Thiergart T."/>
            <person name="Pickel B."/>
            <person name="Atanasova L."/>
            <person name="Karlsson M."/>
            <person name="Huettel B."/>
            <person name="Barry K.W."/>
            <person name="Haridas S."/>
            <person name="Chen C."/>
            <person name="Bauer D."/>
            <person name="Andreopoulos W."/>
            <person name="Pangilinan J."/>
            <person name="LaButti K."/>
            <person name="Riley R."/>
            <person name="Lipzen A."/>
            <person name="Clum A."/>
            <person name="Drula E."/>
            <person name="Henrissat B."/>
            <person name="Kohler A."/>
            <person name="Grigoriev I.V."/>
            <person name="Martin F.M."/>
            <person name="Hacquard S."/>
        </authorList>
    </citation>
    <scope>NUCLEOTIDE SEQUENCE [LARGE SCALE GENOMIC DNA]</scope>
    <source>
        <strain evidence="8 9">MPI-CAGE-CH-0241</strain>
    </source>
</reference>
<accession>A0A9P8W2Y6</accession>
<dbReference type="PANTHER" id="PTHR22604">
    <property type="entry name" value="OXIDOREDUCTASES"/>
    <property type="match status" value="1"/>
</dbReference>
<evidence type="ECO:0000259" key="7">
    <source>
        <dbReference type="Pfam" id="PF22725"/>
    </source>
</evidence>
<protein>
    <recommendedName>
        <fullName evidence="3">D-xylose 1-dehydrogenase (NADP(+), D-xylono-1,5-lactone-forming)</fullName>
        <ecNumber evidence="3">1.1.1.179</ecNumber>
    </recommendedName>
    <alternativeName>
        <fullName evidence="4">D-xylose-NADP dehydrogenase</fullName>
    </alternativeName>
</protein>
<proteinExistence type="inferred from homology"/>
<comment type="similarity">
    <text evidence="1">Belongs to the Gfo/Idh/MocA family.</text>
</comment>
<dbReference type="Gene3D" id="3.30.360.10">
    <property type="entry name" value="Dihydrodipicolinate Reductase, domain 2"/>
    <property type="match status" value="1"/>
</dbReference>
<gene>
    <name evidence="8" type="ORF">B0T10DRAFT_572610</name>
</gene>
<dbReference type="InterPro" id="IPR055170">
    <property type="entry name" value="GFO_IDH_MocA-like_dom"/>
</dbReference>
<dbReference type="EC" id="1.1.1.179" evidence="3"/>
<evidence type="ECO:0000313" key="9">
    <source>
        <dbReference type="Proteomes" id="UP000777438"/>
    </source>
</evidence>
<comment type="catalytic activity">
    <reaction evidence="5">
        <text>D-xylose + NADP(+) = D-xylono-1,5-lactone + NADPH + H(+)</text>
        <dbReference type="Rhea" id="RHEA:22000"/>
        <dbReference type="ChEBI" id="CHEBI:15378"/>
        <dbReference type="ChEBI" id="CHEBI:15867"/>
        <dbReference type="ChEBI" id="CHEBI:53455"/>
        <dbReference type="ChEBI" id="CHEBI:57783"/>
        <dbReference type="ChEBI" id="CHEBI:58349"/>
        <dbReference type="EC" id="1.1.1.179"/>
    </reaction>
</comment>
<comment type="caution">
    <text evidence="8">The sequence shown here is derived from an EMBL/GenBank/DDBJ whole genome shotgun (WGS) entry which is preliminary data.</text>
</comment>
<dbReference type="EMBL" id="JAGPYM010000011">
    <property type="protein sequence ID" value="KAH6889243.1"/>
    <property type="molecule type" value="Genomic_DNA"/>
</dbReference>
<keyword evidence="2" id="KW-0560">Oxidoreductase</keyword>
<dbReference type="InterPro" id="IPR000683">
    <property type="entry name" value="Gfo/Idh/MocA-like_OxRdtase_N"/>
</dbReference>
<dbReference type="Pfam" id="PF01408">
    <property type="entry name" value="GFO_IDH_MocA"/>
    <property type="match status" value="1"/>
</dbReference>